<accession>A0A4R7KM12</accession>
<organism evidence="1 2">
    <name type="scientific">Fonticella tunisiensis</name>
    <dbReference type="NCBI Taxonomy" id="1096341"/>
    <lineage>
        <taxon>Bacteria</taxon>
        <taxon>Bacillati</taxon>
        <taxon>Bacillota</taxon>
        <taxon>Clostridia</taxon>
        <taxon>Eubacteriales</taxon>
        <taxon>Clostridiaceae</taxon>
        <taxon>Fonticella</taxon>
    </lineage>
</organism>
<dbReference type="InterPro" id="IPR006379">
    <property type="entry name" value="HAD-SF_hydro_IIB"/>
</dbReference>
<dbReference type="InterPro" id="IPR023214">
    <property type="entry name" value="HAD_sf"/>
</dbReference>
<dbReference type="CDD" id="cd07516">
    <property type="entry name" value="HAD_Pase"/>
    <property type="match status" value="1"/>
</dbReference>
<dbReference type="PANTHER" id="PTHR10000:SF8">
    <property type="entry name" value="HAD SUPERFAMILY HYDROLASE-LIKE, TYPE 3"/>
    <property type="match status" value="1"/>
</dbReference>
<dbReference type="SFLD" id="SFLDG01140">
    <property type="entry name" value="C2.B:_Phosphomannomutase_and_P"/>
    <property type="match status" value="1"/>
</dbReference>
<gene>
    <name evidence="1" type="ORF">EDD71_11369</name>
</gene>
<reference evidence="1 2" key="1">
    <citation type="submission" date="2019-03" db="EMBL/GenBank/DDBJ databases">
        <title>Genomic Encyclopedia of Type Strains, Phase IV (KMG-IV): sequencing the most valuable type-strain genomes for metagenomic binning, comparative biology and taxonomic classification.</title>
        <authorList>
            <person name="Goeker M."/>
        </authorList>
    </citation>
    <scope>NUCLEOTIDE SEQUENCE [LARGE SCALE GENOMIC DNA]</scope>
    <source>
        <strain evidence="1 2">DSM 24455</strain>
    </source>
</reference>
<sequence>MKYKLLAIDMDGTFLDKEHMPTKGNIEYVHKAAEAGVKVVVCSGRIPAALKLILKDMPKNQPVIAGNGSIVYDHNSRELYYGALERDALIEIINIMRRDFNNVYYHFYDGDIVCSERFDKIIADFYYKLNSTMPKEFGVEIRIIPDSIYYIDKYNPKVAKVEIFEEDLNLLQSIRDRLEMLPGIEIVSSGFNGIEITNKGLNKGNALEFLVNHYGYSLDECIAVGNDENDVEMIKKAGLGIAVRNAKDCVKEVANYITEKDNDNDAVAEVIKKFILNK</sequence>
<evidence type="ECO:0008006" key="3">
    <source>
        <dbReference type="Google" id="ProtNLM"/>
    </source>
</evidence>
<dbReference type="Gene3D" id="3.30.1240.10">
    <property type="match status" value="1"/>
</dbReference>
<dbReference type="PANTHER" id="PTHR10000">
    <property type="entry name" value="PHOSPHOSERINE PHOSPHATASE"/>
    <property type="match status" value="1"/>
</dbReference>
<dbReference type="GO" id="GO:0005829">
    <property type="term" value="C:cytosol"/>
    <property type="evidence" value="ECO:0007669"/>
    <property type="project" value="TreeGrafter"/>
</dbReference>
<dbReference type="NCBIfam" id="TIGR00099">
    <property type="entry name" value="Cof-subfamily"/>
    <property type="match status" value="1"/>
</dbReference>
<keyword evidence="2" id="KW-1185">Reference proteome</keyword>
<evidence type="ECO:0000313" key="2">
    <source>
        <dbReference type="Proteomes" id="UP000295325"/>
    </source>
</evidence>
<dbReference type="GO" id="GO:0016791">
    <property type="term" value="F:phosphatase activity"/>
    <property type="evidence" value="ECO:0007669"/>
    <property type="project" value="TreeGrafter"/>
</dbReference>
<dbReference type="SUPFAM" id="SSF56784">
    <property type="entry name" value="HAD-like"/>
    <property type="match status" value="1"/>
</dbReference>
<dbReference type="EMBL" id="SOAZ01000013">
    <property type="protein sequence ID" value="TDT56524.1"/>
    <property type="molecule type" value="Genomic_DNA"/>
</dbReference>
<dbReference type="InterPro" id="IPR000150">
    <property type="entry name" value="Cof"/>
</dbReference>
<evidence type="ECO:0000313" key="1">
    <source>
        <dbReference type="EMBL" id="TDT56524.1"/>
    </source>
</evidence>
<dbReference type="InterPro" id="IPR036412">
    <property type="entry name" value="HAD-like_sf"/>
</dbReference>
<dbReference type="NCBIfam" id="TIGR01484">
    <property type="entry name" value="HAD-SF-IIB"/>
    <property type="match status" value="1"/>
</dbReference>
<protein>
    <recommendedName>
        <fullName evidence="3">Cof subfamily protein (Haloacid dehalogenase superfamily)/HAD superfamily hydrolase (TIGR01484 family)</fullName>
    </recommendedName>
</protein>
<dbReference type="Pfam" id="PF08282">
    <property type="entry name" value="Hydrolase_3"/>
    <property type="match status" value="1"/>
</dbReference>
<dbReference type="SFLD" id="SFLDS00003">
    <property type="entry name" value="Haloacid_Dehalogenase"/>
    <property type="match status" value="1"/>
</dbReference>
<comment type="caution">
    <text evidence="1">The sequence shown here is derived from an EMBL/GenBank/DDBJ whole genome shotgun (WGS) entry which is preliminary data.</text>
</comment>
<dbReference type="GO" id="GO:0000287">
    <property type="term" value="F:magnesium ion binding"/>
    <property type="evidence" value="ECO:0007669"/>
    <property type="project" value="TreeGrafter"/>
</dbReference>
<proteinExistence type="predicted"/>
<name>A0A4R7KM12_9CLOT</name>
<dbReference type="RefSeq" id="WP_166636421.1">
    <property type="nucleotide sequence ID" value="NZ_SOAZ01000013.1"/>
</dbReference>
<dbReference type="Gene3D" id="3.40.50.1000">
    <property type="entry name" value="HAD superfamily/HAD-like"/>
    <property type="match status" value="1"/>
</dbReference>
<dbReference type="AlphaFoldDB" id="A0A4R7KM12"/>
<dbReference type="Proteomes" id="UP000295325">
    <property type="component" value="Unassembled WGS sequence"/>
</dbReference>